<reference evidence="2 3" key="1">
    <citation type="submission" date="2023-07" db="EMBL/GenBank/DDBJ databases">
        <title>Comparative genomics of wheat-associated soil bacteria to identify genetic determinants of phenazine resistance.</title>
        <authorList>
            <person name="Mouncey N."/>
        </authorList>
    </citation>
    <scope>NUCLEOTIDE SEQUENCE [LARGE SCALE GENOMIC DNA]</scope>
    <source>
        <strain evidence="2 3">W4I11</strain>
    </source>
</reference>
<evidence type="ECO:0000256" key="1">
    <source>
        <dbReference type="SAM" id="Phobius"/>
    </source>
</evidence>
<keyword evidence="3" id="KW-1185">Reference proteome</keyword>
<name>A0ABU0S8U0_9HYPH</name>
<evidence type="ECO:0000313" key="3">
    <source>
        <dbReference type="Proteomes" id="UP001237780"/>
    </source>
</evidence>
<protein>
    <submittedName>
        <fullName evidence="2">Uncharacterized protein</fullName>
    </submittedName>
</protein>
<sequence length="153" mass="17086">MTQDLWNMYCTIAGISGVAVGVTWLLCIAMGGEMRKGGINREPSKVVTRPQDPASMRAKPYPFDHIRKLELKDGDLVVINVDQRLTLEQCERIKANITTVTDKLGHKVMAIVLDKGMELSVVSKADIENTVIHVPEPHPDAACDWYIRHKHIA</sequence>
<comment type="caution">
    <text evidence="2">The sequence shown here is derived from an EMBL/GenBank/DDBJ whole genome shotgun (WGS) entry which is preliminary data.</text>
</comment>
<organism evidence="2 3">
    <name type="scientific">Phyllobacterium ifriqiyense</name>
    <dbReference type="NCBI Taxonomy" id="314238"/>
    <lineage>
        <taxon>Bacteria</taxon>
        <taxon>Pseudomonadati</taxon>
        <taxon>Pseudomonadota</taxon>
        <taxon>Alphaproteobacteria</taxon>
        <taxon>Hyphomicrobiales</taxon>
        <taxon>Phyllobacteriaceae</taxon>
        <taxon>Phyllobacterium</taxon>
    </lineage>
</organism>
<keyword evidence="1" id="KW-1133">Transmembrane helix</keyword>
<proteinExistence type="predicted"/>
<dbReference type="EMBL" id="JAUSZT010000003">
    <property type="protein sequence ID" value="MDQ0996891.1"/>
    <property type="molecule type" value="Genomic_DNA"/>
</dbReference>
<keyword evidence="1" id="KW-0812">Transmembrane</keyword>
<dbReference type="RefSeq" id="WP_307280196.1">
    <property type="nucleotide sequence ID" value="NZ_JAUSZT010000003.1"/>
</dbReference>
<evidence type="ECO:0000313" key="2">
    <source>
        <dbReference type="EMBL" id="MDQ0996891.1"/>
    </source>
</evidence>
<accession>A0ABU0S8U0</accession>
<feature type="transmembrane region" description="Helical" evidence="1">
    <location>
        <begin position="6"/>
        <end position="31"/>
    </location>
</feature>
<dbReference type="Proteomes" id="UP001237780">
    <property type="component" value="Unassembled WGS sequence"/>
</dbReference>
<keyword evidence="1" id="KW-0472">Membrane</keyword>
<gene>
    <name evidence="2" type="ORF">QFZ34_002073</name>
</gene>